<proteinExistence type="predicted"/>
<name>A0A150WJH3_BDEBC</name>
<dbReference type="PROSITE" id="PS51257">
    <property type="entry name" value="PROKAR_LIPOPROTEIN"/>
    <property type="match status" value="1"/>
</dbReference>
<dbReference type="RefSeq" id="WP_061835803.1">
    <property type="nucleotide sequence ID" value="NZ_LUKE01000003.1"/>
</dbReference>
<accession>A0A150WJH3</accession>
<gene>
    <name evidence="1" type="ORF">AZI86_13925</name>
</gene>
<protein>
    <recommendedName>
        <fullName evidence="3">Lipoprotein</fullName>
    </recommendedName>
</protein>
<organism evidence="1 2">
    <name type="scientific">Bdellovibrio bacteriovorus</name>
    <dbReference type="NCBI Taxonomy" id="959"/>
    <lineage>
        <taxon>Bacteria</taxon>
        <taxon>Pseudomonadati</taxon>
        <taxon>Bdellovibrionota</taxon>
        <taxon>Bdellovibrionia</taxon>
        <taxon>Bdellovibrionales</taxon>
        <taxon>Pseudobdellovibrionaceae</taxon>
        <taxon>Bdellovibrio</taxon>
    </lineage>
</organism>
<dbReference type="AlphaFoldDB" id="A0A150WJH3"/>
<sequence length="136" mass="14561">MRKALLLLPFIFTLGACTHGNCRSQKKDVNTNATASSAVTAPAAGAEVGVVSAKTERVKVFKADGSLQCGQGKAIPVAEMQKELKNIKVYSAANKNDGMMRIQVCGSPTGQNNVYEIDRKDLEAAVKLGFKEWTVD</sequence>
<reference evidence="1 2" key="1">
    <citation type="submission" date="2016-03" db="EMBL/GenBank/DDBJ databases">
        <authorList>
            <person name="Ploux O."/>
        </authorList>
    </citation>
    <scope>NUCLEOTIDE SEQUENCE [LARGE SCALE GENOMIC DNA]</scope>
    <source>
        <strain evidence="1 2">R0</strain>
    </source>
</reference>
<dbReference type="EMBL" id="LUKE01000003">
    <property type="protein sequence ID" value="KYG63909.1"/>
    <property type="molecule type" value="Genomic_DNA"/>
</dbReference>
<dbReference type="OrthoDB" id="5294333at2"/>
<keyword evidence="2" id="KW-1185">Reference proteome</keyword>
<evidence type="ECO:0008006" key="3">
    <source>
        <dbReference type="Google" id="ProtNLM"/>
    </source>
</evidence>
<comment type="caution">
    <text evidence="1">The sequence shown here is derived from an EMBL/GenBank/DDBJ whole genome shotgun (WGS) entry which is preliminary data.</text>
</comment>
<evidence type="ECO:0000313" key="2">
    <source>
        <dbReference type="Proteomes" id="UP000075320"/>
    </source>
</evidence>
<dbReference type="Proteomes" id="UP000075320">
    <property type="component" value="Unassembled WGS sequence"/>
</dbReference>
<evidence type="ECO:0000313" key="1">
    <source>
        <dbReference type="EMBL" id="KYG63909.1"/>
    </source>
</evidence>